<dbReference type="EMBL" id="JAPDVK010000001">
    <property type="protein sequence ID" value="MCW4127325.1"/>
    <property type="molecule type" value="Genomic_DNA"/>
</dbReference>
<organism evidence="1 2">
    <name type="scientific">Segatella copri</name>
    <dbReference type="NCBI Taxonomy" id="165179"/>
    <lineage>
        <taxon>Bacteria</taxon>
        <taxon>Pseudomonadati</taxon>
        <taxon>Bacteroidota</taxon>
        <taxon>Bacteroidia</taxon>
        <taxon>Bacteroidales</taxon>
        <taxon>Prevotellaceae</taxon>
        <taxon>Segatella</taxon>
    </lineage>
</organism>
<accession>A0AAP3BA32</accession>
<comment type="caution">
    <text evidence="1">The sequence shown here is derived from an EMBL/GenBank/DDBJ whole genome shotgun (WGS) entry which is preliminary data.</text>
</comment>
<protein>
    <submittedName>
        <fullName evidence="1">Uncharacterized protein</fullName>
    </submittedName>
</protein>
<dbReference type="Proteomes" id="UP001209344">
    <property type="component" value="Unassembled WGS sequence"/>
</dbReference>
<reference evidence="1" key="1">
    <citation type="submission" date="2022-11" db="EMBL/GenBank/DDBJ databases">
        <title>Genomic repertoires linked with pathogenic potency of arthritogenic Prevotella copri isolated from the gut of rheumatoid arthritis patients.</title>
        <authorList>
            <person name="Nii T."/>
            <person name="Maeda Y."/>
            <person name="Motooka D."/>
            <person name="Naito M."/>
            <person name="Matsumoto Y."/>
            <person name="Ogawa T."/>
            <person name="Oguro-Igashira E."/>
            <person name="Kishikawa T."/>
            <person name="Yamashita M."/>
            <person name="Koizumi S."/>
            <person name="Kurakawa T."/>
            <person name="Okumura R."/>
            <person name="Kayama H."/>
            <person name="Murakami M."/>
            <person name="Sakaguchi T."/>
            <person name="Das B."/>
            <person name="Nakamura S."/>
            <person name="Okada Y."/>
            <person name="Kumanogoh A."/>
            <person name="Takeda K."/>
        </authorList>
    </citation>
    <scope>NUCLEOTIDE SEQUENCE</scope>
    <source>
        <strain evidence="1">F3-75</strain>
    </source>
</reference>
<proteinExistence type="predicted"/>
<evidence type="ECO:0000313" key="2">
    <source>
        <dbReference type="Proteomes" id="UP001209344"/>
    </source>
</evidence>
<sequence>MKQENKEMKNYLLLGRINKDVGDLQNKTGATPNKADINKKSDDLHRLPLQIFNRY</sequence>
<dbReference type="RefSeq" id="WP_158573465.1">
    <property type="nucleotide sequence ID" value="NZ_JAPDVK010000001.1"/>
</dbReference>
<evidence type="ECO:0000313" key="1">
    <source>
        <dbReference type="EMBL" id="MCW4127325.1"/>
    </source>
</evidence>
<dbReference type="AlphaFoldDB" id="A0AAP3BA32"/>
<name>A0AAP3BA32_9BACT</name>
<gene>
    <name evidence="1" type="ORF">ONT16_03360</name>
</gene>